<evidence type="ECO:0000256" key="1">
    <source>
        <dbReference type="SAM" id="MobiDB-lite"/>
    </source>
</evidence>
<dbReference type="EMBL" id="JABBWM010000066">
    <property type="protein sequence ID" value="KAG2097250.1"/>
    <property type="molecule type" value="Genomic_DNA"/>
</dbReference>
<comment type="caution">
    <text evidence="2">The sequence shown here is derived from an EMBL/GenBank/DDBJ whole genome shotgun (WGS) entry which is preliminary data.</text>
</comment>
<gene>
    <name evidence="2" type="ORF">F5147DRAFT_583668</name>
</gene>
<proteinExistence type="predicted"/>
<keyword evidence="3" id="KW-1185">Reference proteome</keyword>
<feature type="non-terminal residue" evidence="2">
    <location>
        <position position="1"/>
    </location>
</feature>
<reference evidence="2" key="1">
    <citation type="journal article" date="2020" name="New Phytol.">
        <title>Comparative genomics reveals dynamic genome evolution in host specialist ectomycorrhizal fungi.</title>
        <authorList>
            <person name="Lofgren L.A."/>
            <person name="Nguyen N.H."/>
            <person name="Vilgalys R."/>
            <person name="Ruytinx J."/>
            <person name="Liao H.L."/>
            <person name="Branco S."/>
            <person name="Kuo A."/>
            <person name="LaButti K."/>
            <person name="Lipzen A."/>
            <person name="Andreopoulos W."/>
            <person name="Pangilinan J."/>
            <person name="Riley R."/>
            <person name="Hundley H."/>
            <person name="Na H."/>
            <person name="Barry K."/>
            <person name="Grigoriev I.V."/>
            <person name="Stajich J.E."/>
            <person name="Kennedy P.G."/>
        </authorList>
    </citation>
    <scope>NUCLEOTIDE SEQUENCE</scope>
    <source>
        <strain evidence="2">FC423</strain>
    </source>
</reference>
<name>A0A9P7EZH6_9AGAM</name>
<evidence type="ECO:0000313" key="3">
    <source>
        <dbReference type="Proteomes" id="UP000823399"/>
    </source>
</evidence>
<organism evidence="2 3">
    <name type="scientific">Suillus discolor</name>
    <dbReference type="NCBI Taxonomy" id="1912936"/>
    <lineage>
        <taxon>Eukaryota</taxon>
        <taxon>Fungi</taxon>
        <taxon>Dikarya</taxon>
        <taxon>Basidiomycota</taxon>
        <taxon>Agaricomycotina</taxon>
        <taxon>Agaricomycetes</taxon>
        <taxon>Agaricomycetidae</taxon>
        <taxon>Boletales</taxon>
        <taxon>Suillineae</taxon>
        <taxon>Suillaceae</taxon>
        <taxon>Suillus</taxon>
    </lineage>
</organism>
<dbReference type="GeneID" id="64693998"/>
<feature type="region of interest" description="Disordered" evidence="1">
    <location>
        <begin position="95"/>
        <end position="126"/>
    </location>
</feature>
<sequence length="126" mass="14010">EILCVVNIQHDCASSGANCGIRNVQERQEHIITMRLQQLVYHAPTNTYFLNTHALHNYQHISALLPPDIRAQISMPCISDHQAVRLHAAALVRQKKASDSANPIDPEKARENDPPLAFDHSASKAT</sequence>
<protein>
    <submittedName>
        <fullName evidence="2">Uncharacterized protein</fullName>
    </submittedName>
</protein>
<accession>A0A9P7EZH6</accession>
<evidence type="ECO:0000313" key="2">
    <source>
        <dbReference type="EMBL" id="KAG2097250.1"/>
    </source>
</evidence>
<dbReference type="Proteomes" id="UP000823399">
    <property type="component" value="Unassembled WGS sequence"/>
</dbReference>
<dbReference type="RefSeq" id="XP_041288480.1">
    <property type="nucleotide sequence ID" value="XM_041431739.1"/>
</dbReference>
<dbReference type="AlphaFoldDB" id="A0A9P7EZH6"/>
<dbReference type="OrthoDB" id="3264327at2759"/>